<dbReference type="Pfam" id="PF00551">
    <property type="entry name" value="Formyl_trans_N"/>
    <property type="match status" value="1"/>
</dbReference>
<keyword evidence="3 5" id="KW-0808">Transferase</keyword>
<dbReference type="Pfam" id="PF02911">
    <property type="entry name" value="Formyl_trans_C"/>
    <property type="match status" value="1"/>
</dbReference>
<feature type="domain" description="Formyl transferase N-terminal" evidence="6">
    <location>
        <begin position="7"/>
        <end position="183"/>
    </location>
</feature>
<evidence type="ECO:0000313" key="8">
    <source>
        <dbReference type="EMBL" id="KOH44014.1"/>
    </source>
</evidence>
<reference evidence="9" key="1">
    <citation type="submission" date="2015-07" db="EMBL/GenBank/DDBJ databases">
        <title>Genome sequencing of Sunxiuqinia dokdonensis strain SK.</title>
        <authorList>
            <person name="Ahn S."/>
            <person name="Kim B.-C."/>
        </authorList>
    </citation>
    <scope>NUCLEOTIDE SEQUENCE [LARGE SCALE GENOMIC DNA]</scope>
    <source>
        <strain evidence="9">SK</strain>
    </source>
</reference>
<sequence length="320" mass="35316">MTGKDLRIVFMGTPDFAVASLAALVENGYQVVGVITAPDKPAGRGRKLQESAVKKYALEKGLRILQPEKLKNPDFISELQSLQADLQVIVAFRMLPEVVWSMPCLGTFNLHGSLLPQYRGAAPLNWAVINGEKETGVTTFLLSHEIDTGAILFHEKTPIGDNDTVGDIHDRLMDVGAQLVLKTVDALAEGNYAPLEQDEIKVESLKPAPKIFKDDCRIDWTKSGEQIRNLIRGLSPYPAAWTELEDENGHAYTLKIYFADFEADAQAKPGTIDSDGKSYLKIAAADGWLNMTDLQLSGKKRMKTGEFLRGFHSISTLRTK</sequence>
<dbReference type="RefSeq" id="WP_053185059.1">
    <property type="nucleotide sequence ID" value="NZ_LGIA01000172.1"/>
</dbReference>
<comment type="caution">
    <text evidence="8">The sequence shown here is derived from an EMBL/GenBank/DDBJ whole genome shotgun (WGS) entry which is preliminary data.</text>
</comment>
<dbReference type="InterPro" id="IPR002376">
    <property type="entry name" value="Formyl_transf_N"/>
</dbReference>
<dbReference type="PANTHER" id="PTHR11138">
    <property type="entry name" value="METHIONYL-TRNA FORMYLTRANSFERASE"/>
    <property type="match status" value="1"/>
</dbReference>
<dbReference type="InterPro" id="IPR041711">
    <property type="entry name" value="Met-tRNA-FMT_N"/>
</dbReference>
<evidence type="ECO:0000256" key="3">
    <source>
        <dbReference type="ARBA" id="ARBA00022679"/>
    </source>
</evidence>
<accession>A0A0L8V6E4</accession>
<dbReference type="EC" id="2.1.2.9" evidence="2 5"/>
<dbReference type="InterPro" id="IPR005793">
    <property type="entry name" value="Formyl_trans_C"/>
</dbReference>
<dbReference type="EMBL" id="LGIA01000172">
    <property type="protein sequence ID" value="KOH44014.1"/>
    <property type="molecule type" value="Genomic_DNA"/>
</dbReference>
<dbReference type="GO" id="GO:0004479">
    <property type="term" value="F:methionyl-tRNA formyltransferase activity"/>
    <property type="evidence" value="ECO:0007669"/>
    <property type="project" value="UniProtKB-UniRule"/>
</dbReference>
<dbReference type="InterPro" id="IPR036477">
    <property type="entry name" value="Formyl_transf_N_sf"/>
</dbReference>
<dbReference type="STRING" id="1409788.NC99_31650"/>
<dbReference type="NCBIfam" id="TIGR00460">
    <property type="entry name" value="fmt"/>
    <property type="match status" value="1"/>
</dbReference>
<protein>
    <recommendedName>
        <fullName evidence="2 5">Methionyl-tRNA formyltransferase</fullName>
        <ecNumber evidence="2 5">2.1.2.9</ecNumber>
    </recommendedName>
</protein>
<dbReference type="GO" id="GO:0005829">
    <property type="term" value="C:cytosol"/>
    <property type="evidence" value="ECO:0007669"/>
    <property type="project" value="TreeGrafter"/>
</dbReference>
<dbReference type="CDD" id="cd08704">
    <property type="entry name" value="Met_tRNA_FMT_C"/>
    <property type="match status" value="1"/>
</dbReference>
<dbReference type="InterPro" id="IPR011034">
    <property type="entry name" value="Formyl_transferase-like_C_sf"/>
</dbReference>
<dbReference type="PANTHER" id="PTHR11138:SF5">
    <property type="entry name" value="METHIONYL-TRNA FORMYLTRANSFERASE, MITOCHONDRIAL"/>
    <property type="match status" value="1"/>
</dbReference>
<dbReference type="Proteomes" id="UP000036958">
    <property type="component" value="Unassembled WGS sequence"/>
</dbReference>
<dbReference type="PATRIC" id="fig|1409788.3.peg.3248"/>
<dbReference type="Gene3D" id="3.40.50.12230">
    <property type="match status" value="1"/>
</dbReference>
<proteinExistence type="inferred from homology"/>
<evidence type="ECO:0000259" key="6">
    <source>
        <dbReference type="Pfam" id="PF00551"/>
    </source>
</evidence>
<dbReference type="AlphaFoldDB" id="A0A0L8V6E4"/>
<evidence type="ECO:0000256" key="2">
    <source>
        <dbReference type="ARBA" id="ARBA00012261"/>
    </source>
</evidence>
<name>A0A0L8V6E4_9BACT</name>
<dbReference type="SUPFAM" id="SSF50486">
    <property type="entry name" value="FMT C-terminal domain-like"/>
    <property type="match status" value="1"/>
</dbReference>
<dbReference type="InterPro" id="IPR005794">
    <property type="entry name" value="Fmt"/>
</dbReference>
<feature type="binding site" evidence="5">
    <location>
        <begin position="113"/>
        <end position="116"/>
    </location>
    <ligand>
        <name>(6S)-5,6,7,8-tetrahydrofolate</name>
        <dbReference type="ChEBI" id="CHEBI:57453"/>
    </ligand>
</feature>
<dbReference type="HAMAP" id="MF_00182">
    <property type="entry name" value="Formyl_trans"/>
    <property type="match status" value="1"/>
</dbReference>
<evidence type="ECO:0000256" key="1">
    <source>
        <dbReference type="ARBA" id="ARBA00010699"/>
    </source>
</evidence>
<evidence type="ECO:0000256" key="5">
    <source>
        <dbReference type="HAMAP-Rule" id="MF_00182"/>
    </source>
</evidence>
<comment type="function">
    <text evidence="5">Attaches a formyl group to the free amino group of methionyl-tRNA(fMet). The formyl group appears to play a dual role in the initiator identity of N-formylmethionyl-tRNA by promoting its recognition by IF2 and preventing the misappropriation of this tRNA by the elongation apparatus.</text>
</comment>
<evidence type="ECO:0000313" key="9">
    <source>
        <dbReference type="Proteomes" id="UP000036958"/>
    </source>
</evidence>
<dbReference type="OrthoDB" id="9802815at2"/>
<organism evidence="8 9">
    <name type="scientific">Sunxiuqinia dokdonensis</name>
    <dbReference type="NCBI Taxonomy" id="1409788"/>
    <lineage>
        <taxon>Bacteria</taxon>
        <taxon>Pseudomonadati</taxon>
        <taxon>Bacteroidota</taxon>
        <taxon>Bacteroidia</taxon>
        <taxon>Marinilabiliales</taxon>
        <taxon>Prolixibacteraceae</taxon>
        <taxon>Sunxiuqinia</taxon>
    </lineage>
</organism>
<dbReference type="InterPro" id="IPR044135">
    <property type="entry name" value="Met-tRNA-FMT_C"/>
</dbReference>
<gene>
    <name evidence="5" type="primary">fmt</name>
    <name evidence="8" type="ORF">NC99_31650</name>
</gene>
<dbReference type="SUPFAM" id="SSF53328">
    <property type="entry name" value="Formyltransferase"/>
    <property type="match status" value="1"/>
</dbReference>
<comment type="catalytic activity">
    <reaction evidence="5">
        <text>L-methionyl-tRNA(fMet) + (6R)-10-formyltetrahydrofolate = N-formyl-L-methionyl-tRNA(fMet) + (6S)-5,6,7,8-tetrahydrofolate + H(+)</text>
        <dbReference type="Rhea" id="RHEA:24380"/>
        <dbReference type="Rhea" id="RHEA-COMP:9952"/>
        <dbReference type="Rhea" id="RHEA-COMP:9953"/>
        <dbReference type="ChEBI" id="CHEBI:15378"/>
        <dbReference type="ChEBI" id="CHEBI:57453"/>
        <dbReference type="ChEBI" id="CHEBI:78530"/>
        <dbReference type="ChEBI" id="CHEBI:78844"/>
        <dbReference type="ChEBI" id="CHEBI:195366"/>
        <dbReference type="EC" id="2.1.2.9"/>
    </reaction>
</comment>
<keyword evidence="4 5" id="KW-0648">Protein biosynthesis</keyword>
<evidence type="ECO:0000256" key="4">
    <source>
        <dbReference type="ARBA" id="ARBA00022917"/>
    </source>
</evidence>
<comment type="similarity">
    <text evidence="1 5">Belongs to the Fmt family.</text>
</comment>
<dbReference type="CDD" id="cd08646">
    <property type="entry name" value="FMT_core_Met-tRNA-FMT_N"/>
    <property type="match status" value="1"/>
</dbReference>
<evidence type="ECO:0000259" key="7">
    <source>
        <dbReference type="Pfam" id="PF02911"/>
    </source>
</evidence>
<feature type="domain" description="Formyl transferase C-terminal" evidence="7">
    <location>
        <begin position="210"/>
        <end position="311"/>
    </location>
</feature>
<keyword evidence="9" id="KW-1185">Reference proteome</keyword>